<evidence type="ECO:0000313" key="3">
    <source>
        <dbReference type="Proteomes" id="UP000191905"/>
    </source>
</evidence>
<protein>
    <submittedName>
        <fullName evidence="2">Urease-associated protein</fullName>
    </submittedName>
</protein>
<dbReference type="AlphaFoldDB" id="A0A1V8RMZ7"/>
<gene>
    <name evidence="2" type="ORF">BFN67_21270</name>
</gene>
<comment type="caution">
    <text evidence="2">The sequence shown here is derived from an EMBL/GenBank/DDBJ whole genome shotgun (WGS) entry which is preliminary data.</text>
</comment>
<keyword evidence="3" id="KW-1185">Reference proteome</keyword>
<dbReference type="PANTHER" id="PTHR39176:SF1">
    <property type="entry name" value="PERIPLASMIC PROTEIN"/>
    <property type="match status" value="1"/>
</dbReference>
<organism evidence="2 3">
    <name type="scientific">Manganibacter manganicus</name>
    <dbReference type="NCBI Taxonomy" id="1873176"/>
    <lineage>
        <taxon>Bacteria</taxon>
        <taxon>Pseudomonadati</taxon>
        <taxon>Pseudomonadota</taxon>
        <taxon>Alphaproteobacteria</taxon>
        <taxon>Hyphomicrobiales</taxon>
        <taxon>Phyllobacteriaceae</taxon>
        <taxon>Manganibacter</taxon>
    </lineage>
</organism>
<dbReference type="Pfam" id="PF07007">
    <property type="entry name" value="LprI"/>
    <property type="match status" value="1"/>
</dbReference>
<reference evidence="2 3" key="1">
    <citation type="journal article" date="2016" name="Int. J. Syst. Evol. Microbiol.">
        <title>Pseudaminobacter manganicus sp. nov., isolated from sludge of a manganese mine.</title>
        <authorList>
            <person name="Li J."/>
            <person name="Huang J."/>
            <person name="Liao S."/>
            <person name="Wang G."/>
        </authorList>
    </citation>
    <scope>NUCLEOTIDE SEQUENCE [LARGE SCALE GENOMIC DNA]</scope>
    <source>
        <strain evidence="2 3">JH-7</strain>
    </source>
</reference>
<name>A0A1V8RMZ7_9HYPH</name>
<dbReference type="Proteomes" id="UP000191905">
    <property type="component" value="Unassembled WGS sequence"/>
</dbReference>
<sequence>MAAVSALGFLIFVDPAAADKCADAQDQATMNQCADNAYKASDAKLNKVYKQITGRLKDDHDTARLLVTAQKAWIAFRDAECGFASSGVAGGSIQPMVRAQCLDSVTQDRIKSLNSYLNCEEGDMSCPVPPAD</sequence>
<evidence type="ECO:0000313" key="2">
    <source>
        <dbReference type="EMBL" id="OQM74582.1"/>
    </source>
</evidence>
<feature type="domain" description="Lysozyme inhibitor LprI-like N-terminal" evidence="1">
    <location>
        <begin position="21"/>
        <end position="113"/>
    </location>
</feature>
<accession>A0A1V8RMZ7</accession>
<dbReference type="Gene3D" id="1.20.1270.180">
    <property type="match status" value="1"/>
</dbReference>
<proteinExistence type="predicted"/>
<dbReference type="InterPro" id="IPR009739">
    <property type="entry name" value="LprI-like_N"/>
</dbReference>
<dbReference type="PANTHER" id="PTHR39176">
    <property type="entry name" value="PERIPLASMIC PROTEIN-RELATED"/>
    <property type="match status" value="1"/>
</dbReference>
<evidence type="ECO:0000259" key="1">
    <source>
        <dbReference type="Pfam" id="PF07007"/>
    </source>
</evidence>
<dbReference type="EMBL" id="MDET01000027">
    <property type="protein sequence ID" value="OQM74582.1"/>
    <property type="molecule type" value="Genomic_DNA"/>
</dbReference>